<gene>
    <name evidence="1" type="ORF">SAMN05421866_1067</name>
</gene>
<evidence type="ECO:0000313" key="2">
    <source>
        <dbReference type="Proteomes" id="UP000184047"/>
    </source>
</evidence>
<dbReference type="RefSeq" id="WP_073060660.1">
    <property type="nucleotide sequence ID" value="NZ_FQWT01000001.1"/>
</dbReference>
<evidence type="ECO:0000313" key="1">
    <source>
        <dbReference type="EMBL" id="SHG63726.1"/>
    </source>
</evidence>
<sequence length="358" mass="38338">MKNYSFLLLTLFSAGFYGQVGIGTPTPDNSSILHLDVTSLPLDGKKGFLGPKVALKTSVDQITIPNPATGLLVYNLGTGGLQTEGYHYWNGSEWRVFNSSSTITPSVQGLNCSDATFNPPTFISGAPYNGVMVIPYSGGNGGAYGAGTPVASTGNTGLSAKLRPGYLSNGNGELIYDLTGIPSQSSPNPAIFNISFLNQNCVAKLTGDILRVGEVYGYYTRILQSAMADGQYASTFTSDLPVIEGLRIDIRKITGGFTYTPYLYNTSSNAMGLNWQVEGYSSGTTVSAAGNIAANSYLDVGQGNTGSWNPSTARVLKMNVVINKARWYRIEFYSVSDSQTVPTPSDYHHIRITIQRLQ</sequence>
<keyword evidence="2" id="KW-1185">Reference proteome</keyword>
<protein>
    <submittedName>
        <fullName evidence="1">Uncharacterized protein</fullName>
    </submittedName>
</protein>
<dbReference type="EMBL" id="FQWT01000001">
    <property type="protein sequence ID" value="SHG63726.1"/>
    <property type="molecule type" value="Genomic_DNA"/>
</dbReference>
<name>A0A1M5LFJ8_9FLAO</name>
<organism evidence="1 2">
    <name type="scientific">Chryseobacterium oranimense</name>
    <dbReference type="NCBI Taxonomy" id="421058"/>
    <lineage>
        <taxon>Bacteria</taxon>
        <taxon>Pseudomonadati</taxon>
        <taxon>Bacteroidota</taxon>
        <taxon>Flavobacteriia</taxon>
        <taxon>Flavobacteriales</taxon>
        <taxon>Weeksellaceae</taxon>
        <taxon>Chryseobacterium group</taxon>
        <taxon>Chryseobacterium</taxon>
    </lineage>
</organism>
<dbReference type="STRING" id="421058.SAMN05421866_1067"/>
<dbReference type="Proteomes" id="UP000184047">
    <property type="component" value="Unassembled WGS sequence"/>
</dbReference>
<dbReference type="eggNOG" id="COG5295">
    <property type="taxonomic scope" value="Bacteria"/>
</dbReference>
<accession>A0A1M5LFJ8</accession>
<proteinExistence type="predicted"/>
<dbReference type="OrthoDB" id="581140at2"/>
<dbReference type="AlphaFoldDB" id="A0A1M5LFJ8"/>
<reference evidence="2" key="1">
    <citation type="submission" date="2016-11" db="EMBL/GenBank/DDBJ databases">
        <authorList>
            <person name="Varghese N."/>
            <person name="Submissions S."/>
        </authorList>
    </citation>
    <scope>NUCLEOTIDE SEQUENCE [LARGE SCALE GENOMIC DNA]</scope>
    <source>
        <strain evidence="2">DSM 19055</strain>
    </source>
</reference>